<dbReference type="PROSITE" id="PS50885">
    <property type="entry name" value="HAMP"/>
    <property type="match status" value="1"/>
</dbReference>
<evidence type="ECO:0000256" key="12">
    <source>
        <dbReference type="ARBA" id="ARBA00023136"/>
    </source>
</evidence>
<evidence type="ECO:0000259" key="15">
    <source>
        <dbReference type="PROSITE" id="PS50885"/>
    </source>
</evidence>
<dbReference type="SUPFAM" id="SSF55874">
    <property type="entry name" value="ATPase domain of HSP90 chaperone/DNA topoisomerase II/histidine kinase"/>
    <property type="match status" value="1"/>
</dbReference>
<evidence type="ECO:0000256" key="9">
    <source>
        <dbReference type="ARBA" id="ARBA00022840"/>
    </source>
</evidence>
<dbReference type="InterPro" id="IPR050428">
    <property type="entry name" value="TCS_sensor_his_kinase"/>
</dbReference>
<dbReference type="SMART" id="SM00388">
    <property type="entry name" value="HisKA"/>
    <property type="match status" value="1"/>
</dbReference>
<keyword evidence="7" id="KW-0547">Nucleotide-binding</keyword>
<dbReference type="InterPro" id="IPR003661">
    <property type="entry name" value="HisK_dim/P_dom"/>
</dbReference>
<dbReference type="EC" id="2.7.13.3" evidence="3"/>
<dbReference type="CDD" id="cd00082">
    <property type="entry name" value="HisKA"/>
    <property type="match status" value="1"/>
</dbReference>
<dbReference type="CDD" id="cd00075">
    <property type="entry name" value="HATPase"/>
    <property type="match status" value="1"/>
</dbReference>
<dbReference type="Pfam" id="PF08521">
    <property type="entry name" value="2CSK_N"/>
    <property type="match status" value="1"/>
</dbReference>
<evidence type="ECO:0000259" key="14">
    <source>
        <dbReference type="PROSITE" id="PS50109"/>
    </source>
</evidence>
<name>A0ABY5A042_9CAUL</name>
<evidence type="ECO:0000313" key="17">
    <source>
        <dbReference type="Proteomes" id="UP001057520"/>
    </source>
</evidence>
<gene>
    <name evidence="16" type="ORF">MZV50_13245</name>
</gene>
<dbReference type="Pfam" id="PF00512">
    <property type="entry name" value="HisKA"/>
    <property type="match status" value="1"/>
</dbReference>
<organism evidence="16 17">
    <name type="scientific">Caulobacter segnis</name>
    <dbReference type="NCBI Taxonomy" id="88688"/>
    <lineage>
        <taxon>Bacteria</taxon>
        <taxon>Pseudomonadati</taxon>
        <taxon>Pseudomonadota</taxon>
        <taxon>Alphaproteobacteria</taxon>
        <taxon>Caulobacterales</taxon>
        <taxon>Caulobacteraceae</taxon>
        <taxon>Caulobacter</taxon>
    </lineage>
</organism>
<evidence type="ECO:0000256" key="1">
    <source>
        <dbReference type="ARBA" id="ARBA00000085"/>
    </source>
</evidence>
<dbReference type="InterPro" id="IPR003594">
    <property type="entry name" value="HATPase_dom"/>
</dbReference>
<dbReference type="PROSITE" id="PS50109">
    <property type="entry name" value="HIS_KIN"/>
    <property type="match status" value="1"/>
</dbReference>
<dbReference type="InterPro" id="IPR036890">
    <property type="entry name" value="HATPase_C_sf"/>
</dbReference>
<comment type="catalytic activity">
    <reaction evidence="1">
        <text>ATP + protein L-histidine = ADP + protein N-phospho-L-histidine.</text>
        <dbReference type="EC" id="2.7.13.3"/>
    </reaction>
</comment>
<evidence type="ECO:0000256" key="11">
    <source>
        <dbReference type="ARBA" id="ARBA00023012"/>
    </source>
</evidence>
<dbReference type="GO" id="GO:0005524">
    <property type="term" value="F:ATP binding"/>
    <property type="evidence" value="ECO:0007669"/>
    <property type="project" value="UniProtKB-KW"/>
</dbReference>
<evidence type="ECO:0000256" key="4">
    <source>
        <dbReference type="ARBA" id="ARBA00022553"/>
    </source>
</evidence>
<keyword evidence="6 13" id="KW-0812">Transmembrane</keyword>
<dbReference type="SMART" id="SM00387">
    <property type="entry name" value="HATPase_c"/>
    <property type="match status" value="1"/>
</dbReference>
<dbReference type="Pfam" id="PF02518">
    <property type="entry name" value="HATPase_c"/>
    <property type="match status" value="1"/>
</dbReference>
<dbReference type="InterPro" id="IPR036097">
    <property type="entry name" value="HisK_dim/P_sf"/>
</dbReference>
<evidence type="ECO:0000256" key="2">
    <source>
        <dbReference type="ARBA" id="ARBA00004141"/>
    </source>
</evidence>
<evidence type="ECO:0000256" key="10">
    <source>
        <dbReference type="ARBA" id="ARBA00022989"/>
    </source>
</evidence>
<keyword evidence="12 13" id="KW-0472">Membrane</keyword>
<keyword evidence="8" id="KW-0418">Kinase</keyword>
<dbReference type="Gene3D" id="1.10.287.130">
    <property type="match status" value="1"/>
</dbReference>
<dbReference type="Proteomes" id="UP001057520">
    <property type="component" value="Chromosome"/>
</dbReference>
<evidence type="ECO:0000256" key="3">
    <source>
        <dbReference type="ARBA" id="ARBA00012438"/>
    </source>
</evidence>
<evidence type="ECO:0000256" key="6">
    <source>
        <dbReference type="ARBA" id="ARBA00022692"/>
    </source>
</evidence>
<keyword evidence="4" id="KW-0597">Phosphoprotein</keyword>
<dbReference type="PANTHER" id="PTHR45436:SF14">
    <property type="entry name" value="SENSOR PROTEIN QSEC"/>
    <property type="match status" value="1"/>
</dbReference>
<dbReference type="PRINTS" id="PR00344">
    <property type="entry name" value="BCTRLSENSOR"/>
</dbReference>
<evidence type="ECO:0000256" key="8">
    <source>
        <dbReference type="ARBA" id="ARBA00022777"/>
    </source>
</evidence>
<keyword evidence="9 16" id="KW-0067">ATP-binding</keyword>
<evidence type="ECO:0000256" key="13">
    <source>
        <dbReference type="SAM" id="Phobius"/>
    </source>
</evidence>
<dbReference type="SUPFAM" id="SSF47384">
    <property type="entry name" value="Homodimeric domain of signal transducing histidine kinase"/>
    <property type="match status" value="1"/>
</dbReference>
<evidence type="ECO:0000256" key="5">
    <source>
        <dbReference type="ARBA" id="ARBA00022679"/>
    </source>
</evidence>
<dbReference type="PANTHER" id="PTHR45436">
    <property type="entry name" value="SENSOR HISTIDINE KINASE YKOH"/>
    <property type="match status" value="1"/>
</dbReference>
<dbReference type="EMBL" id="CP096040">
    <property type="protein sequence ID" value="USQ98447.1"/>
    <property type="molecule type" value="Genomic_DNA"/>
</dbReference>
<keyword evidence="5" id="KW-0808">Transferase</keyword>
<dbReference type="InterPro" id="IPR004358">
    <property type="entry name" value="Sig_transdc_His_kin-like_C"/>
</dbReference>
<keyword evidence="17" id="KW-1185">Reference proteome</keyword>
<keyword evidence="10 13" id="KW-1133">Transmembrane helix</keyword>
<feature type="transmembrane region" description="Helical" evidence="13">
    <location>
        <begin position="152"/>
        <end position="175"/>
    </location>
</feature>
<feature type="domain" description="HAMP" evidence="15">
    <location>
        <begin position="176"/>
        <end position="228"/>
    </location>
</feature>
<evidence type="ECO:0000256" key="7">
    <source>
        <dbReference type="ARBA" id="ARBA00022741"/>
    </source>
</evidence>
<accession>A0ABY5A042</accession>
<evidence type="ECO:0000313" key="16">
    <source>
        <dbReference type="EMBL" id="USQ98447.1"/>
    </source>
</evidence>
<dbReference type="Gene3D" id="3.30.565.10">
    <property type="entry name" value="Histidine kinase-like ATPase, C-terminal domain"/>
    <property type="match status" value="1"/>
</dbReference>
<keyword evidence="11" id="KW-0902">Two-component regulatory system</keyword>
<reference evidence="16 17" key="1">
    <citation type="submission" date="2022-04" db="EMBL/GenBank/DDBJ databases">
        <title>Genome sequence of soybean root-associated Caulobacter segnis RL271.</title>
        <authorList>
            <person name="Longley R."/>
            <person name="Bonito G."/>
            <person name="Trigodet F."/>
            <person name="Crosson S."/>
            <person name="Fiebig A."/>
        </authorList>
    </citation>
    <scope>NUCLEOTIDE SEQUENCE [LARGE SCALE GENOMIC DNA]</scope>
    <source>
        <strain evidence="16 17">RL271</strain>
    </source>
</reference>
<feature type="domain" description="Histidine kinase" evidence="14">
    <location>
        <begin position="236"/>
        <end position="447"/>
    </location>
</feature>
<sequence>MTILLLTIVVTVCAMMFWTTRAEVDKVYDGQLITGANVLRALMTDEIKERGQDIPSDATLEIGDEWLSAEDRKAFDAYADWRMFRVWREDRLVLGSDTAPRLPAPPRDQQGFQTSRVGSKTWRIFNLPVHEAGVVIQVGERTSIRSVLVRRVLLELAIPLLLVLPVMLGLIWLALNDGLRAVRALVSAIGGRGARDLSPLDTEAWPVDLRPLAESVNDLLSRLERSYEHERQFIDSAAHQLRTPLAALNLQAQLISEEDDPVERAAQVRQLREGVARASELTEQLLTLARLGPQITRDLTTDLRAEATAALAEIAVVAAAKGVALALEGEACAVKGDPALARLVLANLIENAVTHAPAGSEVLVRLSVDRRFGWVTVADQGPGIPPAERGRVFQRFFRGANATGLGSGLGLAIVEEAARVMNGRVSLDDRDDGESGLEACLGLPRADA</sequence>
<protein>
    <recommendedName>
        <fullName evidence="3">histidine kinase</fullName>
        <ecNumber evidence="3">2.7.13.3</ecNumber>
    </recommendedName>
</protein>
<dbReference type="InterPro" id="IPR005467">
    <property type="entry name" value="His_kinase_dom"/>
</dbReference>
<proteinExistence type="predicted"/>
<comment type="subcellular location">
    <subcellularLocation>
        <location evidence="2">Membrane</location>
        <topology evidence="2">Multi-pass membrane protein</topology>
    </subcellularLocation>
</comment>
<dbReference type="InterPro" id="IPR003660">
    <property type="entry name" value="HAMP_dom"/>
</dbReference>
<dbReference type="InterPro" id="IPR013727">
    <property type="entry name" value="2CSK_N"/>
</dbReference>